<feature type="compositionally biased region" description="Pro residues" evidence="1">
    <location>
        <begin position="291"/>
        <end position="301"/>
    </location>
</feature>
<gene>
    <name evidence="2" type="ORF">PCOR1329_LOCUS30317</name>
</gene>
<sequence>MRSFAESALVQCAHQKRSWPADGCPTGVSYLPLGRIALGRLRKVRVEEGCVTRFLIAGSSLHEPTVRAAPACIDSGPSFSDSSRATHELAAVCHRFGADFSDWPSAIHLRAFATYYATQPFSQPAMARLALLFSCVWTSAIQCCAVTPAQWEPPTTGTHRMAANATRTSYSLVACYESLGASRPLSEMYWSCSISECMNWASGYTYFGFGCPVGNCFECRRGNSIGAPSAVLGCQECGGQATVVNHCTGTAVVNYNGVDWLMGGWHREPVYTQGAPGSQAVFCPAVMPTATPTPDPTPSPTSSPTLTTPDPTPSPTSSPTPSPTAATPSMGGVSTGSISAVGDPHLQNVYGQRFDLMRPGRHVLINI</sequence>
<accession>A0ABN9SKI2</accession>
<comment type="caution">
    <text evidence="2">The sequence shown here is derived from an EMBL/GenBank/DDBJ whole genome shotgun (WGS) entry which is preliminary data.</text>
</comment>
<proteinExistence type="predicted"/>
<dbReference type="EMBL" id="CAUYUJ010011614">
    <property type="protein sequence ID" value="CAK0832253.1"/>
    <property type="molecule type" value="Genomic_DNA"/>
</dbReference>
<evidence type="ECO:0000313" key="2">
    <source>
        <dbReference type="EMBL" id="CAK0832253.1"/>
    </source>
</evidence>
<feature type="compositionally biased region" description="Pro residues" evidence="1">
    <location>
        <begin position="310"/>
        <end position="322"/>
    </location>
</feature>
<evidence type="ECO:0000313" key="3">
    <source>
        <dbReference type="Proteomes" id="UP001189429"/>
    </source>
</evidence>
<keyword evidence="3" id="KW-1185">Reference proteome</keyword>
<evidence type="ECO:0000256" key="1">
    <source>
        <dbReference type="SAM" id="MobiDB-lite"/>
    </source>
</evidence>
<feature type="region of interest" description="Disordered" evidence="1">
    <location>
        <begin position="285"/>
        <end position="339"/>
    </location>
</feature>
<name>A0ABN9SKI2_9DINO</name>
<reference evidence="2" key="1">
    <citation type="submission" date="2023-10" db="EMBL/GenBank/DDBJ databases">
        <authorList>
            <person name="Chen Y."/>
            <person name="Shah S."/>
            <person name="Dougan E. K."/>
            <person name="Thang M."/>
            <person name="Chan C."/>
        </authorList>
    </citation>
    <scope>NUCLEOTIDE SEQUENCE [LARGE SCALE GENOMIC DNA]</scope>
</reference>
<dbReference type="Proteomes" id="UP001189429">
    <property type="component" value="Unassembled WGS sequence"/>
</dbReference>
<organism evidence="2 3">
    <name type="scientific">Prorocentrum cordatum</name>
    <dbReference type="NCBI Taxonomy" id="2364126"/>
    <lineage>
        <taxon>Eukaryota</taxon>
        <taxon>Sar</taxon>
        <taxon>Alveolata</taxon>
        <taxon>Dinophyceae</taxon>
        <taxon>Prorocentrales</taxon>
        <taxon>Prorocentraceae</taxon>
        <taxon>Prorocentrum</taxon>
    </lineage>
</organism>
<protein>
    <submittedName>
        <fullName evidence="2">Uncharacterized protein</fullName>
    </submittedName>
</protein>